<dbReference type="KEGG" id="tpal:117653045"/>
<proteinExistence type="predicted"/>
<accession>A0A6P9A8F2</accession>
<name>A0A6P9A8F2_THRPL</name>
<dbReference type="InParanoid" id="A0A6P9A8F2"/>
<gene>
    <name evidence="3" type="primary">LOC117653045</name>
</gene>
<evidence type="ECO:0000313" key="2">
    <source>
        <dbReference type="Proteomes" id="UP000515158"/>
    </source>
</evidence>
<organism evidence="3">
    <name type="scientific">Thrips palmi</name>
    <name type="common">Melon thrips</name>
    <dbReference type="NCBI Taxonomy" id="161013"/>
    <lineage>
        <taxon>Eukaryota</taxon>
        <taxon>Metazoa</taxon>
        <taxon>Ecdysozoa</taxon>
        <taxon>Arthropoda</taxon>
        <taxon>Hexapoda</taxon>
        <taxon>Insecta</taxon>
        <taxon>Pterygota</taxon>
        <taxon>Neoptera</taxon>
        <taxon>Paraneoptera</taxon>
        <taxon>Thysanoptera</taxon>
        <taxon>Terebrantia</taxon>
        <taxon>Thripoidea</taxon>
        <taxon>Thripidae</taxon>
        <taxon>Thrips</taxon>
    </lineage>
</organism>
<dbReference type="AlphaFoldDB" id="A0A6P9A8F2"/>
<feature type="compositionally biased region" description="Acidic residues" evidence="1">
    <location>
        <begin position="188"/>
        <end position="204"/>
    </location>
</feature>
<reference evidence="3" key="1">
    <citation type="submission" date="2025-08" db="UniProtKB">
        <authorList>
            <consortium name="RefSeq"/>
        </authorList>
    </citation>
    <scope>IDENTIFICATION</scope>
    <source>
        <tissue evidence="3">Total insect</tissue>
    </source>
</reference>
<sequence>MWLVSAAAVAEAVSPPLAHPLGGLDDDQLEGHQQQGRHLDVQSILDPTGMVSHFGETLGQAGRVLGLRIADSVADLVSSAFGHAPTRTSTPYGPVRPAWTRGDPGVVPAGSAAGPYYQPQLRQPPPSPSVLGGILRLLGLDSSKLGAIALNGVIFLAQLISSSIVGRPAAGPHARSGGGTKDEGNAQADDDAEDRDDDPDDDQEPAGTPLSWMLDNPAIKQAEAPDTSCIQLLVCKAGPFLDGMQRSLRPALRPRWRRMTPVQRMFAHMPSAEEVLDRADTCAQRFPKCKVSY</sequence>
<dbReference type="RefSeq" id="XP_034254277.1">
    <property type="nucleotide sequence ID" value="XM_034398386.1"/>
</dbReference>
<evidence type="ECO:0000313" key="3">
    <source>
        <dbReference type="RefSeq" id="XP_034254277.1"/>
    </source>
</evidence>
<feature type="region of interest" description="Disordered" evidence="1">
    <location>
        <begin position="167"/>
        <end position="214"/>
    </location>
</feature>
<keyword evidence="2" id="KW-1185">Reference proteome</keyword>
<protein>
    <submittedName>
        <fullName evidence="3">Uncharacterized protein LOC117653045</fullName>
    </submittedName>
</protein>
<evidence type="ECO:0000256" key="1">
    <source>
        <dbReference type="SAM" id="MobiDB-lite"/>
    </source>
</evidence>
<dbReference type="OrthoDB" id="6575720at2759"/>
<dbReference type="GeneID" id="117653045"/>
<dbReference type="Proteomes" id="UP000515158">
    <property type="component" value="Unplaced"/>
</dbReference>